<keyword evidence="4 8" id="KW-0547">Nucleotide-binding</keyword>
<dbReference type="EC" id="2.7.1.24" evidence="8 9"/>
<dbReference type="InterPro" id="IPR001977">
    <property type="entry name" value="Depp_CoAkinase"/>
</dbReference>
<keyword evidence="5 8" id="KW-0418">Kinase</keyword>
<dbReference type="FunFam" id="3.40.50.300:FF:000991">
    <property type="entry name" value="Dephospho-CoA kinase"/>
    <property type="match status" value="1"/>
</dbReference>
<proteinExistence type="inferred from homology"/>
<evidence type="ECO:0000256" key="1">
    <source>
        <dbReference type="ARBA" id="ARBA00009018"/>
    </source>
</evidence>
<keyword evidence="3 8" id="KW-0808">Transferase</keyword>
<name>A0A9D8KEV7_9DELT</name>
<reference evidence="10" key="2">
    <citation type="submission" date="2021-01" db="EMBL/GenBank/DDBJ databases">
        <authorList>
            <person name="Hahn C.R."/>
            <person name="Youssef N.H."/>
            <person name="Elshahed M."/>
        </authorList>
    </citation>
    <scope>NUCLEOTIDE SEQUENCE</scope>
    <source>
        <strain evidence="10">Zod_Metabat.24</strain>
    </source>
</reference>
<evidence type="ECO:0000313" key="10">
    <source>
        <dbReference type="EMBL" id="MBN1573459.1"/>
    </source>
</evidence>
<comment type="catalytic activity">
    <reaction evidence="8">
        <text>3'-dephospho-CoA + ATP = ADP + CoA + H(+)</text>
        <dbReference type="Rhea" id="RHEA:18245"/>
        <dbReference type="ChEBI" id="CHEBI:15378"/>
        <dbReference type="ChEBI" id="CHEBI:30616"/>
        <dbReference type="ChEBI" id="CHEBI:57287"/>
        <dbReference type="ChEBI" id="CHEBI:57328"/>
        <dbReference type="ChEBI" id="CHEBI:456216"/>
        <dbReference type="EC" id="2.7.1.24"/>
    </reaction>
</comment>
<evidence type="ECO:0000256" key="4">
    <source>
        <dbReference type="ARBA" id="ARBA00022741"/>
    </source>
</evidence>
<dbReference type="AlphaFoldDB" id="A0A9D8KEV7"/>
<dbReference type="CDD" id="cd02022">
    <property type="entry name" value="DPCK"/>
    <property type="match status" value="1"/>
</dbReference>
<evidence type="ECO:0000256" key="7">
    <source>
        <dbReference type="ARBA" id="ARBA00022993"/>
    </source>
</evidence>
<evidence type="ECO:0000256" key="9">
    <source>
        <dbReference type="NCBIfam" id="TIGR00152"/>
    </source>
</evidence>
<dbReference type="Gene3D" id="3.40.50.300">
    <property type="entry name" value="P-loop containing nucleotide triphosphate hydrolases"/>
    <property type="match status" value="1"/>
</dbReference>
<keyword evidence="7 8" id="KW-0173">Coenzyme A biosynthesis</keyword>
<dbReference type="PANTHER" id="PTHR10695:SF46">
    <property type="entry name" value="BIFUNCTIONAL COENZYME A SYNTHASE-RELATED"/>
    <property type="match status" value="1"/>
</dbReference>
<evidence type="ECO:0000256" key="6">
    <source>
        <dbReference type="ARBA" id="ARBA00022840"/>
    </source>
</evidence>
<dbReference type="PROSITE" id="PS51219">
    <property type="entry name" value="DPCK"/>
    <property type="match status" value="1"/>
</dbReference>
<comment type="caution">
    <text evidence="10">The sequence shown here is derived from an EMBL/GenBank/DDBJ whole genome shotgun (WGS) entry which is preliminary data.</text>
</comment>
<dbReference type="HAMAP" id="MF_00376">
    <property type="entry name" value="Dephospho_CoA_kinase"/>
    <property type="match status" value="1"/>
</dbReference>
<gene>
    <name evidence="8" type="primary">coaE</name>
    <name evidence="10" type="ORF">JW984_09725</name>
</gene>
<comment type="similarity">
    <text evidence="1 8">Belongs to the CoaE family.</text>
</comment>
<dbReference type="Proteomes" id="UP000809273">
    <property type="component" value="Unassembled WGS sequence"/>
</dbReference>
<comment type="function">
    <text evidence="8">Catalyzes the phosphorylation of the 3'-hydroxyl group of dephosphocoenzyme A to form coenzyme A.</text>
</comment>
<feature type="binding site" evidence="8">
    <location>
        <begin position="10"/>
        <end position="15"/>
    </location>
    <ligand>
        <name>ATP</name>
        <dbReference type="ChEBI" id="CHEBI:30616"/>
    </ligand>
</feature>
<reference evidence="10" key="1">
    <citation type="journal article" date="2021" name="Environ. Microbiol.">
        <title>Genomic characterization of three novel Desulfobacterota classes expand the metabolic and phylogenetic diversity of the phylum.</title>
        <authorList>
            <person name="Murphy C.L."/>
            <person name="Biggerstaff J."/>
            <person name="Eichhorn A."/>
            <person name="Ewing E."/>
            <person name="Shahan R."/>
            <person name="Soriano D."/>
            <person name="Stewart S."/>
            <person name="VanMol K."/>
            <person name="Walker R."/>
            <person name="Walters P."/>
            <person name="Elshahed M.S."/>
            <person name="Youssef N.H."/>
        </authorList>
    </citation>
    <scope>NUCLEOTIDE SEQUENCE</scope>
    <source>
        <strain evidence="10">Zod_Metabat.24</strain>
    </source>
</reference>
<dbReference type="NCBIfam" id="TIGR00152">
    <property type="entry name" value="dephospho-CoA kinase"/>
    <property type="match status" value="1"/>
</dbReference>
<organism evidence="10 11">
    <name type="scientific">Candidatus Zymogenus saltonus</name>
    <dbReference type="NCBI Taxonomy" id="2844893"/>
    <lineage>
        <taxon>Bacteria</taxon>
        <taxon>Deltaproteobacteria</taxon>
        <taxon>Candidatus Zymogenia</taxon>
        <taxon>Candidatus Zymogeniales</taxon>
        <taxon>Candidatus Zymogenaceae</taxon>
        <taxon>Candidatus Zymogenus</taxon>
    </lineage>
</organism>
<dbReference type="SUPFAM" id="SSF52540">
    <property type="entry name" value="P-loop containing nucleoside triphosphate hydrolases"/>
    <property type="match status" value="1"/>
</dbReference>
<dbReference type="Pfam" id="PF01121">
    <property type="entry name" value="CoaE"/>
    <property type="match status" value="1"/>
</dbReference>
<comment type="pathway">
    <text evidence="8">Cofactor biosynthesis; coenzyme A biosynthesis; CoA from (R)-pantothenate: step 5/5.</text>
</comment>
<evidence type="ECO:0000256" key="2">
    <source>
        <dbReference type="ARBA" id="ARBA00022490"/>
    </source>
</evidence>
<accession>A0A9D8KEV7</accession>
<dbReference type="GO" id="GO:0005524">
    <property type="term" value="F:ATP binding"/>
    <property type="evidence" value="ECO:0007669"/>
    <property type="project" value="UniProtKB-UniRule"/>
</dbReference>
<evidence type="ECO:0000256" key="3">
    <source>
        <dbReference type="ARBA" id="ARBA00022679"/>
    </source>
</evidence>
<protein>
    <recommendedName>
        <fullName evidence="8 9">Dephospho-CoA kinase</fullName>
        <ecNumber evidence="8 9">2.7.1.24</ecNumber>
    </recommendedName>
    <alternativeName>
        <fullName evidence="8">Dephosphocoenzyme A kinase</fullName>
    </alternativeName>
</protein>
<evidence type="ECO:0000313" key="11">
    <source>
        <dbReference type="Proteomes" id="UP000809273"/>
    </source>
</evidence>
<comment type="subcellular location">
    <subcellularLocation>
        <location evidence="8">Cytoplasm</location>
    </subcellularLocation>
</comment>
<dbReference type="PANTHER" id="PTHR10695">
    <property type="entry name" value="DEPHOSPHO-COA KINASE-RELATED"/>
    <property type="match status" value="1"/>
</dbReference>
<dbReference type="GO" id="GO:0004140">
    <property type="term" value="F:dephospho-CoA kinase activity"/>
    <property type="evidence" value="ECO:0007669"/>
    <property type="project" value="UniProtKB-UniRule"/>
</dbReference>
<keyword evidence="6 8" id="KW-0067">ATP-binding</keyword>
<dbReference type="EMBL" id="JAFGIX010000049">
    <property type="protein sequence ID" value="MBN1573459.1"/>
    <property type="molecule type" value="Genomic_DNA"/>
</dbReference>
<dbReference type="InterPro" id="IPR027417">
    <property type="entry name" value="P-loop_NTPase"/>
</dbReference>
<keyword evidence="2 8" id="KW-0963">Cytoplasm</keyword>
<evidence type="ECO:0000256" key="8">
    <source>
        <dbReference type="HAMAP-Rule" id="MF_00376"/>
    </source>
</evidence>
<sequence length="203" mass="22548">MIAGLTGGIASGKSSAGKILAELGAKIVDSDVLARVVVEPGRPALAKIVERFGDGVIAEDGTLDREKLRDIVFKDGKALNDLNAIIHPEVFREIQREIADYRNSTPKVPLVLDIPLLYEAGAEAIVDVVVVVYVDRETQIKRLMARDGFSRSDAENRIDKQMDLEEKKRRAEFVVDNTGSLDDLRRETENVFKELMELMGRAR</sequence>
<dbReference type="GO" id="GO:0005737">
    <property type="term" value="C:cytoplasm"/>
    <property type="evidence" value="ECO:0007669"/>
    <property type="project" value="UniProtKB-SubCell"/>
</dbReference>
<evidence type="ECO:0000256" key="5">
    <source>
        <dbReference type="ARBA" id="ARBA00022777"/>
    </source>
</evidence>
<dbReference type="GO" id="GO:0015937">
    <property type="term" value="P:coenzyme A biosynthetic process"/>
    <property type="evidence" value="ECO:0007669"/>
    <property type="project" value="UniProtKB-UniRule"/>
</dbReference>